<dbReference type="InterPro" id="IPR021109">
    <property type="entry name" value="Peptidase_aspartic_dom_sf"/>
</dbReference>
<dbReference type="GO" id="GO:0004190">
    <property type="term" value="F:aspartic-type endopeptidase activity"/>
    <property type="evidence" value="ECO:0007669"/>
    <property type="project" value="UniProtKB-KW"/>
</dbReference>
<protein>
    <recommendedName>
        <fullName evidence="4">DNA damage-inducible protein 1</fullName>
    </recommendedName>
</protein>
<dbReference type="OrthoDB" id="1047367at2759"/>
<dbReference type="SUPFAM" id="SSF50630">
    <property type="entry name" value="Acid proteases"/>
    <property type="match status" value="1"/>
</dbReference>
<dbReference type="PANTHER" id="PTHR12917:SF1">
    <property type="entry name" value="AT13091P"/>
    <property type="match status" value="1"/>
</dbReference>
<evidence type="ECO:0000313" key="10">
    <source>
        <dbReference type="EMBL" id="KAH3687015.1"/>
    </source>
</evidence>
<dbReference type="SMART" id="SM00165">
    <property type="entry name" value="UBA"/>
    <property type="match status" value="1"/>
</dbReference>
<reference evidence="10" key="1">
    <citation type="journal article" date="2021" name="Open Biol.">
        <title>Shared evolutionary footprints suggest mitochondrial oxidative damage underlies multiple complex I losses in fungi.</title>
        <authorList>
            <person name="Schikora-Tamarit M.A."/>
            <person name="Marcet-Houben M."/>
            <person name="Nosek J."/>
            <person name="Gabaldon T."/>
        </authorList>
    </citation>
    <scope>NUCLEOTIDE SEQUENCE</scope>
    <source>
        <strain evidence="10">CBS2887</strain>
    </source>
</reference>
<dbReference type="SUPFAM" id="SSF46934">
    <property type="entry name" value="UBA-like"/>
    <property type="match status" value="1"/>
</dbReference>
<evidence type="ECO:0000259" key="9">
    <source>
        <dbReference type="PROSITE" id="PS50053"/>
    </source>
</evidence>
<sequence>MVSLTALVEHTEQVFSVDLPEDFTFADFKAYLSAECDVQPQDQIIILDNKEIRGTDSATLASLGFKDGTLFHIKDKSLSVTAATAPVTANNTANSFATGSGNSMMNQQFETARQQLLNNPQMQQQLQARDPEMIAALNDPVRFREALTARMSMMQSGLANGGADNSAELARLSQDPDNPENQRRIMELIEQNNIEENMQNALENTPESFTRVDMLYVNVEINGFPIKAFVDSGAQATIISPKLAEKCNLHRLIDKRFRGIAKGVGSGEIIGRVHSAPLKIGGTFIPCSFTVLQTNVDMLLGLDMLRRHQANIDLKNNVLKIADTETPFLSGKDVPNDFGVEQLAQDLGNQVGTSFGGGAAANGADPKRQKVTPPAQAAAQAALNRNNPGSATSTATSSVPQPNEASITQLVGLGFSRAEAISALAQTGGNVDLAASLLFQ</sequence>
<proteinExistence type="inferred from homology"/>
<dbReference type="InterPro" id="IPR009060">
    <property type="entry name" value="UBA-like_sf"/>
</dbReference>
<dbReference type="Pfam" id="PF00627">
    <property type="entry name" value="UBA"/>
    <property type="match status" value="1"/>
</dbReference>
<accession>A0A9P8QC85</accession>
<dbReference type="Gene3D" id="3.10.20.90">
    <property type="entry name" value="Phosphatidylinositol 3-kinase Catalytic Subunit, Chain A, domain 1"/>
    <property type="match status" value="1"/>
</dbReference>
<evidence type="ECO:0000256" key="5">
    <source>
        <dbReference type="ARBA" id="ARBA00022670"/>
    </source>
</evidence>
<reference evidence="10" key="2">
    <citation type="submission" date="2021-01" db="EMBL/GenBank/DDBJ databases">
        <authorList>
            <person name="Schikora-Tamarit M.A."/>
        </authorList>
    </citation>
    <scope>NUCLEOTIDE SEQUENCE</scope>
    <source>
        <strain evidence="10">CBS2887</strain>
    </source>
</reference>
<dbReference type="PROSITE" id="PS50030">
    <property type="entry name" value="UBA"/>
    <property type="match status" value="1"/>
</dbReference>
<dbReference type="PANTHER" id="PTHR12917">
    <property type="entry name" value="ASPARTYL PROTEASE DDI-RELATED"/>
    <property type="match status" value="1"/>
</dbReference>
<comment type="subunit">
    <text evidence="3">Binds ubiquitin and polyubiquitinated proteins.</text>
</comment>
<dbReference type="SUPFAM" id="SSF54236">
    <property type="entry name" value="Ubiquitin-like"/>
    <property type="match status" value="1"/>
</dbReference>
<dbReference type="Gene3D" id="2.40.70.10">
    <property type="entry name" value="Acid Proteases"/>
    <property type="match status" value="1"/>
</dbReference>
<dbReference type="Proteomes" id="UP000774326">
    <property type="component" value="Unassembled WGS sequence"/>
</dbReference>
<evidence type="ECO:0000313" key="11">
    <source>
        <dbReference type="Proteomes" id="UP000774326"/>
    </source>
</evidence>
<dbReference type="InterPro" id="IPR000626">
    <property type="entry name" value="Ubiquitin-like_dom"/>
</dbReference>
<gene>
    <name evidence="10" type="ORF">WICPIJ_002009</name>
</gene>
<evidence type="ECO:0000259" key="8">
    <source>
        <dbReference type="PROSITE" id="PS50030"/>
    </source>
</evidence>
<keyword evidence="11" id="KW-1185">Reference proteome</keyword>
<evidence type="ECO:0000256" key="7">
    <source>
        <dbReference type="ARBA" id="ARBA00022801"/>
    </source>
</evidence>
<dbReference type="CDD" id="cd14309">
    <property type="entry name" value="UBA_scDdi1_like"/>
    <property type="match status" value="1"/>
</dbReference>
<keyword evidence="7" id="KW-0378">Hydrolase</keyword>
<evidence type="ECO:0000256" key="3">
    <source>
        <dbReference type="ARBA" id="ARBA00011128"/>
    </source>
</evidence>
<dbReference type="InterPro" id="IPR019103">
    <property type="entry name" value="Peptidase_aspartic_DDI1-type"/>
</dbReference>
<evidence type="ECO:0000256" key="6">
    <source>
        <dbReference type="ARBA" id="ARBA00022750"/>
    </source>
</evidence>
<keyword evidence="6" id="KW-0064">Aspartyl protease</keyword>
<dbReference type="Gene3D" id="1.10.8.10">
    <property type="entry name" value="DNA helicase RuvA subunit, C-terminal domain"/>
    <property type="match status" value="1"/>
</dbReference>
<evidence type="ECO:0000256" key="4">
    <source>
        <dbReference type="ARBA" id="ARBA00021491"/>
    </source>
</evidence>
<comment type="function">
    <text evidence="1">Probable aspartic protease. May be involved in the regulation of exocytosis. Acts as a linker between the 19S proteasome and polyubiquitinated proteins via UBA domain interactions with ubiquitin for their subsequent degradation. Required for S-phase checkpoint control.</text>
</comment>
<evidence type="ECO:0000256" key="2">
    <source>
        <dbReference type="ARBA" id="ARBA00009136"/>
    </source>
</evidence>
<dbReference type="EMBL" id="JAEUBG010001042">
    <property type="protein sequence ID" value="KAH3687015.1"/>
    <property type="molecule type" value="Genomic_DNA"/>
</dbReference>
<organism evidence="10 11">
    <name type="scientific">Wickerhamomyces pijperi</name>
    <name type="common">Yeast</name>
    <name type="synonym">Pichia pijperi</name>
    <dbReference type="NCBI Taxonomy" id="599730"/>
    <lineage>
        <taxon>Eukaryota</taxon>
        <taxon>Fungi</taxon>
        <taxon>Dikarya</taxon>
        <taxon>Ascomycota</taxon>
        <taxon>Saccharomycotina</taxon>
        <taxon>Saccharomycetes</taxon>
        <taxon>Phaffomycetales</taxon>
        <taxon>Wickerhamomycetaceae</taxon>
        <taxon>Wickerhamomyces</taxon>
    </lineage>
</organism>
<evidence type="ECO:0000256" key="1">
    <source>
        <dbReference type="ARBA" id="ARBA00003231"/>
    </source>
</evidence>
<name>A0A9P8QC85_WICPI</name>
<comment type="caution">
    <text evidence="10">The sequence shown here is derived from an EMBL/GenBank/DDBJ whole genome shotgun (WGS) entry which is preliminary data.</text>
</comment>
<comment type="similarity">
    <text evidence="2">Belongs to the DDI1 family.</text>
</comment>
<feature type="domain" description="Ubiquitin-like" evidence="9">
    <location>
        <begin position="1"/>
        <end position="73"/>
    </location>
</feature>
<dbReference type="GO" id="GO:0006508">
    <property type="term" value="P:proteolysis"/>
    <property type="evidence" value="ECO:0007669"/>
    <property type="project" value="UniProtKB-KW"/>
</dbReference>
<dbReference type="AlphaFoldDB" id="A0A9P8QC85"/>
<dbReference type="InterPro" id="IPR029071">
    <property type="entry name" value="Ubiquitin-like_domsf"/>
</dbReference>
<dbReference type="PROSITE" id="PS50053">
    <property type="entry name" value="UBIQUITIN_2"/>
    <property type="match status" value="1"/>
</dbReference>
<dbReference type="Pfam" id="PF09668">
    <property type="entry name" value="Asp_protease"/>
    <property type="match status" value="1"/>
</dbReference>
<feature type="domain" description="UBA" evidence="8">
    <location>
        <begin position="401"/>
        <end position="440"/>
    </location>
</feature>
<keyword evidence="5" id="KW-0645">Protease</keyword>
<dbReference type="CDD" id="cd05479">
    <property type="entry name" value="RP_DDI"/>
    <property type="match status" value="1"/>
</dbReference>
<dbReference type="InterPro" id="IPR015940">
    <property type="entry name" value="UBA"/>
</dbReference>